<protein>
    <recommendedName>
        <fullName evidence="5">Peptidase A1 domain-containing protein</fullName>
    </recommendedName>
</protein>
<accession>A0AA38XP99</accession>
<feature type="chain" id="PRO_5041207540" description="Peptidase A1 domain-containing protein" evidence="4">
    <location>
        <begin position="18"/>
        <end position="410"/>
    </location>
</feature>
<keyword evidence="4" id="KW-0732">Signal</keyword>
<feature type="disulfide bond" evidence="3">
    <location>
        <begin position="333"/>
        <end position="367"/>
    </location>
</feature>
<organism evidence="6 7">
    <name type="scientific">Cladophialophora chaetospira</name>
    <dbReference type="NCBI Taxonomy" id="386627"/>
    <lineage>
        <taxon>Eukaryota</taxon>
        <taxon>Fungi</taxon>
        <taxon>Dikarya</taxon>
        <taxon>Ascomycota</taxon>
        <taxon>Pezizomycotina</taxon>
        <taxon>Eurotiomycetes</taxon>
        <taxon>Chaetothyriomycetidae</taxon>
        <taxon>Chaetothyriales</taxon>
        <taxon>Herpotrichiellaceae</taxon>
        <taxon>Cladophialophora</taxon>
    </lineage>
</organism>
<comment type="caution">
    <text evidence="6">The sequence shown here is derived from an EMBL/GenBank/DDBJ whole genome shotgun (WGS) entry which is preliminary data.</text>
</comment>
<dbReference type="Proteomes" id="UP001172673">
    <property type="component" value="Unassembled WGS sequence"/>
</dbReference>
<feature type="active site" evidence="2">
    <location>
        <position position="301"/>
    </location>
</feature>
<evidence type="ECO:0000256" key="3">
    <source>
        <dbReference type="PIRSR" id="PIRSR601461-2"/>
    </source>
</evidence>
<dbReference type="InterPro" id="IPR034164">
    <property type="entry name" value="Pepsin-like_dom"/>
</dbReference>
<dbReference type="PRINTS" id="PR00792">
    <property type="entry name" value="PEPSIN"/>
</dbReference>
<dbReference type="Pfam" id="PF00026">
    <property type="entry name" value="Asp"/>
    <property type="match status" value="1"/>
</dbReference>
<evidence type="ECO:0000256" key="4">
    <source>
        <dbReference type="SAM" id="SignalP"/>
    </source>
</evidence>
<keyword evidence="3" id="KW-1015">Disulfide bond</keyword>
<keyword evidence="7" id="KW-1185">Reference proteome</keyword>
<dbReference type="CDD" id="cd05471">
    <property type="entry name" value="pepsin_like"/>
    <property type="match status" value="1"/>
</dbReference>
<evidence type="ECO:0000259" key="5">
    <source>
        <dbReference type="PROSITE" id="PS51767"/>
    </source>
</evidence>
<dbReference type="PANTHER" id="PTHR47966:SF47">
    <property type="entry name" value="ENDOPEPTIDASE, PUTATIVE (AFU_ORTHOLOGUE AFUA_3G01220)-RELATED"/>
    <property type="match status" value="1"/>
</dbReference>
<evidence type="ECO:0000313" key="6">
    <source>
        <dbReference type="EMBL" id="KAJ9617104.1"/>
    </source>
</evidence>
<dbReference type="GO" id="GO:0006508">
    <property type="term" value="P:proteolysis"/>
    <property type="evidence" value="ECO:0007669"/>
    <property type="project" value="InterPro"/>
</dbReference>
<proteinExistence type="inferred from homology"/>
<reference evidence="6" key="1">
    <citation type="submission" date="2022-10" db="EMBL/GenBank/DDBJ databases">
        <title>Culturing micro-colonial fungi from biological soil crusts in the Mojave desert and describing Neophaeococcomyces mojavensis, and introducing the new genera and species Taxawa tesnikishii.</title>
        <authorList>
            <person name="Kurbessoian T."/>
            <person name="Stajich J.E."/>
        </authorList>
    </citation>
    <scope>NUCLEOTIDE SEQUENCE</scope>
    <source>
        <strain evidence="6">TK_41</strain>
    </source>
</reference>
<dbReference type="Gene3D" id="2.40.70.10">
    <property type="entry name" value="Acid Proteases"/>
    <property type="match status" value="2"/>
</dbReference>
<evidence type="ECO:0000256" key="1">
    <source>
        <dbReference type="ARBA" id="ARBA00007447"/>
    </source>
</evidence>
<dbReference type="PROSITE" id="PS51767">
    <property type="entry name" value="PEPTIDASE_A1"/>
    <property type="match status" value="1"/>
</dbReference>
<dbReference type="EMBL" id="JAPDRK010000001">
    <property type="protein sequence ID" value="KAJ9617104.1"/>
    <property type="molecule type" value="Genomic_DNA"/>
</dbReference>
<dbReference type="AlphaFoldDB" id="A0AA38XP99"/>
<dbReference type="InterPro" id="IPR021109">
    <property type="entry name" value="Peptidase_aspartic_dom_sf"/>
</dbReference>
<dbReference type="PANTHER" id="PTHR47966">
    <property type="entry name" value="BETA-SITE APP-CLEAVING ENZYME, ISOFORM A-RELATED"/>
    <property type="match status" value="1"/>
</dbReference>
<evidence type="ECO:0000256" key="2">
    <source>
        <dbReference type="PIRSR" id="PIRSR601461-1"/>
    </source>
</evidence>
<dbReference type="SUPFAM" id="SSF50630">
    <property type="entry name" value="Acid proteases"/>
    <property type="match status" value="1"/>
</dbReference>
<evidence type="ECO:0000313" key="7">
    <source>
        <dbReference type="Proteomes" id="UP001172673"/>
    </source>
</evidence>
<name>A0AA38XP99_9EURO</name>
<comment type="similarity">
    <text evidence="1">Belongs to the peptidase A1 family.</text>
</comment>
<dbReference type="InterPro" id="IPR033121">
    <property type="entry name" value="PEPTIDASE_A1"/>
</dbReference>
<feature type="domain" description="Peptidase A1" evidence="5">
    <location>
        <begin position="54"/>
        <end position="403"/>
    </location>
</feature>
<sequence>MATRNLLLPLAFFVSLSLQLPHHRSLQRRGYETSSYSSSLSRSGNIIDNQKQKYLFPVTVGGQTLDLELDTGSSDTWIIQTGFQCWYTYDSDAGEFTTSESEDYCNFGTTYSPGAEFQVDNSVYQRTCYGTASESTLRCIQGPMGTALVSIAGLDVPDQLIGAPNMSSYDAQGLPEQSGIVGLAFPKLTQARDVATGDVVPYSPIVNTMFNLATYDPPLAKVFSLALSRDLSSNGNGGVLTFGGLPDLTDPAINASSSYTTAPLEFVASRSTTELTFYSIFVDSIEVAGQATLAGLQIIVDSGANTFQVPDETADTINGYWSPPIASDGSLDCSATLTEWVGVTIGGTTYYIEPVDLIGIDPSSGECYSLVHKTSEDYYSISDPFLKNVVAVYDWEDSLMAFYARPLYES</sequence>
<feature type="active site" evidence="2">
    <location>
        <position position="70"/>
    </location>
</feature>
<dbReference type="InterPro" id="IPR001461">
    <property type="entry name" value="Aspartic_peptidase_A1"/>
</dbReference>
<feature type="signal peptide" evidence="4">
    <location>
        <begin position="1"/>
        <end position="17"/>
    </location>
</feature>
<gene>
    <name evidence="6" type="ORF">H2200_000825</name>
</gene>
<dbReference type="GO" id="GO:0004190">
    <property type="term" value="F:aspartic-type endopeptidase activity"/>
    <property type="evidence" value="ECO:0007669"/>
    <property type="project" value="InterPro"/>
</dbReference>
<dbReference type="GO" id="GO:0000324">
    <property type="term" value="C:fungal-type vacuole"/>
    <property type="evidence" value="ECO:0007669"/>
    <property type="project" value="TreeGrafter"/>
</dbReference>